<dbReference type="GO" id="GO:0000049">
    <property type="term" value="F:tRNA binding"/>
    <property type="evidence" value="ECO:0007669"/>
    <property type="project" value="InterPro"/>
</dbReference>
<evidence type="ECO:0000313" key="4">
    <source>
        <dbReference type="Proteomes" id="UP001058974"/>
    </source>
</evidence>
<gene>
    <name evidence="3" type="ORF">KIW84_032492</name>
</gene>
<dbReference type="InterPro" id="IPR019407">
    <property type="entry name" value="CTU2"/>
</dbReference>
<accession>A0A9D4XY41</accession>
<comment type="caution">
    <text evidence="3">The sequence shown here is derived from an EMBL/GenBank/DDBJ whole genome shotgun (WGS) entry which is preliminary data.</text>
</comment>
<dbReference type="Pfam" id="PF10288">
    <property type="entry name" value="CTU2"/>
    <property type="match status" value="1"/>
</dbReference>
<dbReference type="PANTHER" id="PTHR20882">
    <property type="entry name" value="CYTOPLASMIC TRNA 2-THIOLATION PROTEIN 2"/>
    <property type="match status" value="1"/>
</dbReference>
<dbReference type="FunFam" id="3.40.50.620:FF:000199">
    <property type="entry name" value="Cytoplasmic tRNA 2-thiolation protein 2"/>
    <property type="match status" value="1"/>
</dbReference>
<dbReference type="GO" id="GO:0005829">
    <property type="term" value="C:cytosol"/>
    <property type="evidence" value="ECO:0007669"/>
    <property type="project" value="TreeGrafter"/>
</dbReference>
<dbReference type="GO" id="GO:0016783">
    <property type="term" value="F:sulfurtransferase activity"/>
    <property type="evidence" value="ECO:0007669"/>
    <property type="project" value="TreeGrafter"/>
</dbReference>
<protein>
    <submittedName>
        <fullName evidence="3">Cytoplasmic tRNA 2-thiolation protein 2</fullName>
    </submittedName>
</protein>
<dbReference type="GO" id="GO:0002143">
    <property type="term" value="P:tRNA wobble position uridine thiolation"/>
    <property type="evidence" value="ECO:0007669"/>
    <property type="project" value="TreeGrafter"/>
</dbReference>
<evidence type="ECO:0000256" key="1">
    <source>
        <dbReference type="ARBA" id="ARBA00022490"/>
    </source>
</evidence>
<evidence type="ECO:0000256" key="2">
    <source>
        <dbReference type="ARBA" id="ARBA00022694"/>
    </source>
</evidence>
<proteinExistence type="inferred from homology"/>
<dbReference type="Proteomes" id="UP001058974">
    <property type="component" value="Chromosome 3"/>
</dbReference>
<feature type="non-terminal residue" evidence="3">
    <location>
        <position position="1"/>
    </location>
</feature>
<keyword evidence="1" id="KW-0963">Cytoplasm</keyword>
<keyword evidence="2" id="KW-0819">tRNA processing</keyword>
<evidence type="ECO:0000313" key="3">
    <source>
        <dbReference type="EMBL" id="KAI5427080.1"/>
    </source>
</evidence>
<keyword evidence="4" id="KW-1185">Reference proteome</keyword>
<reference evidence="3 4" key="1">
    <citation type="journal article" date="2022" name="Nat. Genet.">
        <title>Improved pea reference genome and pan-genome highlight genomic features and evolutionary characteristics.</title>
        <authorList>
            <person name="Yang T."/>
            <person name="Liu R."/>
            <person name="Luo Y."/>
            <person name="Hu S."/>
            <person name="Wang D."/>
            <person name="Wang C."/>
            <person name="Pandey M.K."/>
            <person name="Ge S."/>
            <person name="Xu Q."/>
            <person name="Li N."/>
            <person name="Li G."/>
            <person name="Huang Y."/>
            <person name="Saxena R.K."/>
            <person name="Ji Y."/>
            <person name="Li M."/>
            <person name="Yan X."/>
            <person name="He Y."/>
            <person name="Liu Y."/>
            <person name="Wang X."/>
            <person name="Xiang C."/>
            <person name="Varshney R.K."/>
            <person name="Ding H."/>
            <person name="Gao S."/>
            <person name="Zong X."/>
        </authorList>
    </citation>
    <scope>NUCLEOTIDE SEQUENCE [LARGE SCALE GENOMIC DNA]</scope>
    <source>
        <strain evidence="3 4">cv. Zhongwan 6</strain>
    </source>
</reference>
<dbReference type="HAMAP" id="MF_03054">
    <property type="entry name" value="CTU2"/>
    <property type="match status" value="1"/>
</dbReference>
<sequence>NKIIRNILNLNPIYPSDCNHRSTSMACNGSGGGCQSGCYKDEETTCGQPTASSETDSKSSSNLCLKCKLNDVVSGYGGIDDGRFCADCFRSNLFGKFRLAVTSNAMISPTDRVLVAFSGGPSSRVALQFVHDMQERAHKNFEASRDRSLPVFGVGVVFIDESVVFPIPSHEMEEAVEAISLIVSSLAPPRKEFHFVPIETVYSSDSSDGKERLLELMNVVSDPTGREDMLLSLRMLALQKVASEFGYNRIVLGSCISRIAAHVISATVKGQGYSLPADIQYVDARWEIPVVLPLRDCFIQEINMFCRLDSLKTVKLSTGPSSSINSLVSSFVALLQEENPSRESTIVRTAGKLIPFQFNRIPEIIDGNVPLATRRRQKRYNLKSNESVSSESFCPLCNSPLDKSEIVDWSNLKNCRSSDTFYTSCCSSCQFQILPPDSTSMEKFYMDLPHSVVARSNQVNNGKLNALREQIQDCLLSDGEDET</sequence>
<dbReference type="InterPro" id="IPR014729">
    <property type="entry name" value="Rossmann-like_a/b/a_fold"/>
</dbReference>
<organism evidence="3 4">
    <name type="scientific">Pisum sativum</name>
    <name type="common">Garden pea</name>
    <name type="synonym">Lathyrus oleraceus</name>
    <dbReference type="NCBI Taxonomy" id="3888"/>
    <lineage>
        <taxon>Eukaryota</taxon>
        <taxon>Viridiplantae</taxon>
        <taxon>Streptophyta</taxon>
        <taxon>Embryophyta</taxon>
        <taxon>Tracheophyta</taxon>
        <taxon>Spermatophyta</taxon>
        <taxon>Magnoliopsida</taxon>
        <taxon>eudicotyledons</taxon>
        <taxon>Gunneridae</taxon>
        <taxon>Pentapetalae</taxon>
        <taxon>rosids</taxon>
        <taxon>fabids</taxon>
        <taxon>Fabales</taxon>
        <taxon>Fabaceae</taxon>
        <taxon>Papilionoideae</taxon>
        <taxon>50 kb inversion clade</taxon>
        <taxon>NPAAA clade</taxon>
        <taxon>Hologalegina</taxon>
        <taxon>IRL clade</taxon>
        <taxon>Fabeae</taxon>
        <taxon>Lathyrus</taxon>
    </lineage>
</organism>
<dbReference type="Gramene" id="Psat03G0249200-T1">
    <property type="protein sequence ID" value="KAI5427080.1"/>
    <property type="gene ID" value="KIW84_032492"/>
</dbReference>
<dbReference type="EMBL" id="JAMSHJ010000003">
    <property type="protein sequence ID" value="KAI5427080.1"/>
    <property type="molecule type" value="Genomic_DNA"/>
</dbReference>
<dbReference type="SUPFAM" id="SSF52402">
    <property type="entry name" value="Adenine nucleotide alpha hydrolases-like"/>
    <property type="match status" value="1"/>
</dbReference>
<dbReference type="Gene3D" id="3.40.50.620">
    <property type="entry name" value="HUPs"/>
    <property type="match status" value="1"/>
</dbReference>
<dbReference type="PANTHER" id="PTHR20882:SF14">
    <property type="entry name" value="CYTOPLASMIC TRNA 2-THIOLATION PROTEIN 2"/>
    <property type="match status" value="1"/>
</dbReference>
<name>A0A9D4XY41_PEA</name>
<dbReference type="AlphaFoldDB" id="A0A9D4XY41"/>